<sequence length="58" mass="6285">MTRSKKIWFNFFGRCSVAAECSGLRPTIDASHSTANADDWLVDAHCAEMRGPGILGEG</sequence>
<dbReference type="Proteomes" id="UP000318538">
    <property type="component" value="Chromosome"/>
</dbReference>
<accession>A0A517NB36</accession>
<proteinExistence type="predicted"/>
<protein>
    <submittedName>
        <fullName evidence="1">Uncharacterized protein</fullName>
    </submittedName>
</protein>
<organism evidence="1 2">
    <name type="scientific">Rubripirellula lacrimiformis</name>
    <dbReference type="NCBI Taxonomy" id="1930273"/>
    <lineage>
        <taxon>Bacteria</taxon>
        <taxon>Pseudomonadati</taxon>
        <taxon>Planctomycetota</taxon>
        <taxon>Planctomycetia</taxon>
        <taxon>Pirellulales</taxon>
        <taxon>Pirellulaceae</taxon>
        <taxon>Rubripirellula</taxon>
    </lineage>
</organism>
<name>A0A517NB36_9BACT</name>
<gene>
    <name evidence="1" type="ORF">K227x_27320</name>
</gene>
<reference evidence="1 2" key="1">
    <citation type="submission" date="2019-02" db="EMBL/GenBank/DDBJ databases">
        <title>Deep-cultivation of Planctomycetes and their phenomic and genomic characterization uncovers novel biology.</title>
        <authorList>
            <person name="Wiegand S."/>
            <person name="Jogler M."/>
            <person name="Boedeker C."/>
            <person name="Pinto D."/>
            <person name="Vollmers J."/>
            <person name="Rivas-Marin E."/>
            <person name="Kohn T."/>
            <person name="Peeters S.H."/>
            <person name="Heuer A."/>
            <person name="Rast P."/>
            <person name="Oberbeckmann S."/>
            <person name="Bunk B."/>
            <person name="Jeske O."/>
            <person name="Meyerdierks A."/>
            <person name="Storesund J.E."/>
            <person name="Kallscheuer N."/>
            <person name="Luecker S."/>
            <person name="Lage O.M."/>
            <person name="Pohl T."/>
            <person name="Merkel B.J."/>
            <person name="Hornburger P."/>
            <person name="Mueller R.-W."/>
            <person name="Bruemmer F."/>
            <person name="Labrenz M."/>
            <person name="Spormann A.M."/>
            <person name="Op den Camp H."/>
            <person name="Overmann J."/>
            <person name="Amann R."/>
            <person name="Jetten M.S.M."/>
            <person name="Mascher T."/>
            <person name="Medema M.H."/>
            <person name="Devos D.P."/>
            <person name="Kaster A.-K."/>
            <person name="Ovreas L."/>
            <person name="Rohde M."/>
            <person name="Galperin M.Y."/>
            <person name="Jogler C."/>
        </authorList>
    </citation>
    <scope>NUCLEOTIDE SEQUENCE [LARGE SCALE GENOMIC DNA]</scope>
    <source>
        <strain evidence="1 2">K22_7</strain>
    </source>
</reference>
<dbReference type="KEGG" id="rlc:K227x_27320"/>
<evidence type="ECO:0000313" key="2">
    <source>
        <dbReference type="Proteomes" id="UP000318538"/>
    </source>
</evidence>
<evidence type="ECO:0000313" key="1">
    <source>
        <dbReference type="EMBL" id="QDT04342.1"/>
    </source>
</evidence>
<dbReference type="EMBL" id="CP036525">
    <property type="protein sequence ID" value="QDT04342.1"/>
    <property type="molecule type" value="Genomic_DNA"/>
</dbReference>
<keyword evidence="2" id="KW-1185">Reference proteome</keyword>
<dbReference type="AlphaFoldDB" id="A0A517NB36"/>